<evidence type="ECO:0000313" key="2">
    <source>
        <dbReference type="EMBL" id="MFC1415669.1"/>
    </source>
</evidence>
<dbReference type="EMBL" id="JBHFAB010000002">
    <property type="protein sequence ID" value="MFC1415669.1"/>
    <property type="molecule type" value="Genomic_DNA"/>
</dbReference>
<keyword evidence="1" id="KW-0472">Membrane</keyword>
<feature type="transmembrane region" description="Helical" evidence="1">
    <location>
        <begin position="13"/>
        <end position="33"/>
    </location>
</feature>
<reference evidence="2 3" key="1">
    <citation type="submission" date="2024-09" db="EMBL/GenBank/DDBJ databases">
        <authorList>
            <person name="Lee S.D."/>
        </authorList>
    </citation>
    <scope>NUCLEOTIDE SEQUENCE [LARGE SCALE GENOMIC DNA]</scope>
    <source>
        <strain evidence="2 3">N8-3</strain>
    </source>
</reference>
<dbReference type="Proteomes" id="UP001592531">
    <property type="component" value="Unassembled WGS sequence"/>
</dbReference>
<evidence type="ECO:0000313" key="3">
    <source>
        <dbReference type="Proteomes" id="UP001592531"/>
    </source>
</evidence>
<comment type="caution">
    <text evidence="2">The sequence shown here is derived from an EMBL/GenBank/DDBJ whole genome shotgun (WGS) entry which is preliminary data.</text>
</comment>
<accession>A0ABV6VPJ9</accession>
<dbReference type="RefSeq" id="WP_380531780.1">
    <property type="nucleotide sequence ID" value="NZ_JBHFAB010000002.1"/>
</dbReference>
<gene>
    <name evidence="2" type="ORF">ACEZDE_03285</name>
</gene>
<protein>
    <submittedName>
        <fullName evidence="2">Uncharacterized protein</fullName>
    </submittedName>
</protein>
<sequence length="144" mass="15131">MTQSEQRRTRGQLAFRLAVCGAAVAALVPMAIWSDSRSTQTGPPSRVWAAARVSAAGRLVSGAEVDQVHRAGTGVYCLHIQNPYVDLPRSVVLATSDQGDGHALLIRTNAAPDPSCGNAGQTLTVRVRADPGQVVDADFQIAVL</sequence>
<name>A0ABV6VPJ9_9ACTN</name>
<keyword evidence="1" id="KW-1133">Transmembrane helix</keyword>
<proteinExistence type="predicted"/>
<evidence type="ECO:0000256" key="1">
    <source>
        <dbReference type="SAM" id="Phobius"/>
    </source>
</evidence>
<keyword evidence="3" id="KW-1185">Reference proteome</keyword>
<keyword evidence="1" id="KW-0812">Transmembrane</keyword>
<organism evidence="2 3">
    <name type="scientific">Streptacidiphilus cavernicola</name>
    <dbReference type="NCBI Taxonomy" id="3342716"/>
    <lineage>
        <taxon>Bacteria</taxon>
        <taxon>Bacillati</taxon>
        <taxon>Actinomycetota</taxon>
        <taxon>Actinomycetes</taxon>
        <taxon>Kitasatosporales</taxon>
        <taxon>Streptomycetaceae</taxon>
        <taxon>Streptacidiphilus</taxon>
    </lineage>
</organism>